<feature type="non-terminal residue" evidence="1">
    <location>
        <position position="70"/>
    </location>
</feature>
<comment type="caution">
    <text evidence="1">The sequence shown here is derived from an EMBL/GenBank/DDBJ whole genome shotgun (WGS) entry which is preliminary data.</text>
</comment>
<feature type="non-terminal residue" evidence="1">
    <location>
        <position position="1"/>
    </location>
</feature>
<accession>A0ACB8A0A0</accession>
<keyword evidence="2" id="KW-1185">Reference proteome</keyword>
<dbReference type="Proteomes" id="UP000790377">
    <property type="component" value="Unassembled WGS sequence"/>
</dbReference>
<protein>
    <submittedName>
        <fullName evidence="1">Uncharacterized protein</fullName>
    </submittedName>
</protein>
<name>A0ACB8A0A0_9AGAM</name>
<dbReference type="EMBL" id="MU267955">
    <property type="protein sequence ID" value="KAH7906955.1"/>
    <property type="molecule type" value="Genomic_DNA"/>
</dbReference>
<organism evidence="1 2">
    <name type="scientific">Hygrophoropsis aurantiaca</name>
    <dbReference type="NCBI Taxonomy" id="72124"/>
    <lineage>
        <taxon>Eukaryota</taxon>
        <taxon>Fungi</taxon>
        <taxon>Dikarya</taxon>
        <taxon>Basidiomycota</taxon>
        <taxon>Agaricomycotina</taxon>
        <taxon>Agaricomycetes</taxon>
        <taxon>Agaricomycetidae</taxon>
        <taxon>Boletales</taxon>
        <taxon>Coniophorineae</taxon>
        <taxon>Hygrophoropsidaceae</taxon>
        <taxon>Hygrophoropsis</taxon>
    </lineage>
</organism>
<evidence type="ECO:0000313" key="1">
    <source>
        <dbReference type="EMBL" id="KAH7906955.1"/>
    </source>
</evidence>
<reference evidence="1" key="1">
    <citation type="journal article" date="2021" name="New Phytol.">
        <title>Evolutionary innovations through gain and loss of genes in the ectomycorrhizal Boletales.</title>
        <authorList>
            <person name="Wu G."/>
            <person name="Miyauchi S."/>
            <person name="Morin E."/>
            <person name="Kuo A."/>
            <person name="Drula E."/>
            <person name="Varga T."/>
            <person name="Kohler A."/>
            <person name="Feng B."/>
            <person name="Cao Y."/>
            <person name="Lipzen A."/>
            <person name="Daum C."/>
            <person name="Hundley H."/>
            <person name="Pangilinan J."/>
            <person name="Johnson J."/>
            <person name="Barry K."/>
            <person name="LaButti K."/>
            <person name="Ng V."/>
            <person name="Ahrendt S."/>
            <person name="Min B."/>
            <person name="Choi I.G."/>
            <person name="Park H."/>
            <person name="Plett J.M."/>
            <person name="Magnuson J."/>
            <person name="Spatafora J.W."/>
            <person name="Nagy L.G."/>
            <person name="Henrissat B."/>
            <person name="Grigoriev I.V."/>
            <person name="Yang Z.L."/>
            <person name="Xu J."/>
            <person name="Martin F.M."/>
        </authorList>
    </citation>
    <scope>NUCLEOTIDE SEQUENCE</scope>
    <source>
        <strain evidence="1">ATCC 28755</strain>
    </source>
</reference>
<gene>
    <name evidence="1" type="ORF">BJ138DRAFT_991570</name>
</gene>
<sequence length="70" mass="7487">EARRDGAFAGLTSGLTGGKATFNSLLGSKVMGFNRNKTIFCGVLTGLLSGYFFTQAFLSSNMSRLRTLDN</sequence>
<proteinExistence type="predicted"/>
<evidence type="ECO:0000313" key="2">
    <source>
        <dbReference type="Proteomes" id="UP000790377"/>
    </source>
</evidence>